<protein>
    <submittedName>
        <fullName evidence="3">Putative FXNA</fullName>
    </submittedName>
</protein>
<dbReference type="InterPro" id="IPR045175">
    <property type="entry name" value="M28_fam"/>
</dbReference>
<comment type="caution">
    <text evidence="3">The sequence shown here is derived from an EMBL/GenBank/DDBJ whole genome shotgun (WGS) entry which is preliminary data.</text>
</comment>
<dbReference type="STRING" id="104452.A0A0L7L1F2"/>
<dbReference type="GO" id="GO:0008235">
    <property type="term" value="F:metalloexopeptidase activity"/>
    <property type="evidence" value="ECO:0007669"/>
    <property type="project" value="InterPro"/>
</dbReference>
<keyword evidence="2" id="KW-0256">Endoplasmic reticulum</keyword>
<evidence type="ECO:0000313" key="4">
    <source>
        <dbReference type="Proteomes" id="UP000037510"/>
    </source>
</evidence>
<dbReference type="EMBL" id="JTDY01003579">
    <property type="protein sequence ID" value="KOB69312.1"/>
    <property type="molecule type" value="Genomic_DNA"/>
</dbReference>
<comment type="subcellular location">
    <subcellularLocation>
        <location evidence="1">Endoplasmic reticulum</location>
    </subcellularLocation>
</comment>
<evidence type="ECO:0000256" key="2">
    <source>
        <dbReference type="ARBA" id="ARBA00022824"/>
    </source>
</evidence>
<dbReference type="AlphaFoldDB" id="A0A0L7L1F2"/>
<gene>
    <name evidence="3" type="ORF">OBRU01_17150</name>
</gene>
<dbReference type="Proteomes" id="UP000037510">
    <property type="component" value="Unassembled WGS sequence"/>
</dbReference>
<organism evidence="3 4">
    <name type="scientific">Operophtera brumata</name>
    <name type="common">Winter moth</name>
    <name type="synonym">Phalaena brumata</name>
    <dbReference type="NCBI Taxonomy" id="104452"/>
    <lineage>
        <taxon>Eukaryota</taxon>
        <taxon>Metazoa</taxon>
        <taxon>Ecdysozoa</taxon>
        <taxon>Arthropoda</taxon>
        <taxon>Hexapoda</taxon>
        <taxon>Insecta</taxon>
        <taxon>Pterygota</taxon>
        <taxon>Neoptera</taxon>
        <taxon>Endopterygota</taxon>
        <taxon>Lepidoptera</taxon>
        <taxon>Glossata</taxon>
        <taxon>Ditrysia</taxon>
        <taxon>Geometroidea</taxon>
        <taxon>Geometridae</taxon>
        <taxon>Larentiinae</taxon>
        <taxon>Operophtera</taxon>
    </lineage>
</organism>
<dbReference type="GO" id="GO:0006508">
    <property type="term" value="P:proteolysis"/>
    <property type="evidence" value="ECO:0007669"/>
    <property type="project" value="InterPro"/>
</dbReference>
<dbReference type="PANTHER" id="PTHR12147:SF22">
    <property type="entry name" value="ENDOPLASMIC RETICULUM METALLOPEPTIDASE 1"/>
    <property type="match status" value="1"/>
</dbReference>
<sequence>NDVLGVRVIVEAVKRIAREASPHVRVELDVQTASGAFPLSFMDGMNHVYRGVSNVVARVSAAGGGTRVARRSALLLNCHIDTVPDSPGMNHVYRGVLNVVARVSAAGGGTRVARRSALLLNCHIDTVPDSPGMNHVYRGVLNVVARVSAAGGGTRVARRSALLLNCHIDTVPDSPGELAQ</sequence>
<feature type="non-terminal residue" evidence="3">
    <location>
        <position position="1"/>
    </location>
</feature>
<reference evidence="3 4" key="1">
    <citation type="journal article" date="2015" name="Genome Biol. Evol.">
        <title>The genome of winter moth (Operophtera brumata) provides a genomic perspective on sexual dimorphism and phenology.</title>
        <authorList>
            <person name="Derks M.F."/>
            <person name="Smit S."/>
            <person name="Salis L."/>
            <person name="Schijlen E."/>
            <person name="Bossers A."/>
            <person name="Mateman C."/>
            <person name="Pijl A.S."/>
            <person name="de Ridder D."/>
            <person name="Groenen M.A."/>
            <person name="Visser M.E."/>
            <person name="Megens H.J."/>
        </authorList>
    </citation>
    <scope>NUCLEOTIDE SEQUENCE [LARGE SCALE GENOMIC DNA]</scope>
    <source>
        <strain evidence="3">WM2013NL</strain>
        <tissue evidence="3">Head and thorax</tissue>
    </source>
</reference>
<proteinExistence type="predicted"/>
<dbReference type="GO" id="GO:0005783">
    <property type="term" value="C:endoplasmic reticulum"/>
    <property type="evidence" value="ECO:0007669"/>
    <property type="project" value="UniProtKB-SubCell"/>
</dbReference>
<evidence type="ECO:0000256" key="1">
    <source>
        <dbReference type="ARBA" id="ARBA00004240"/>
    </source>
</evidence>
<keyword evidence="4" id="KW-1185">Reference proteome</keyword>
<name>A0A0L7L1F2_OPEBR</name>
<dbReference type="PANTHER" id="PTHR12147">
    <property type="entry name" value="METALLOPEPTIDASE M28 FAMILY MEMBER"/>
    <property type="match status" value="1"/>
</dbReference>
<accession>A0A0L7L1F2</accession>
<feature type="non-terminal residue" evidence="3">
    <location>
        <position position="180"/>
    </location>
</feature>
<evidence type="ECO:0000313" key="3">
    <source>
        <dbReference type="EMBL" id="KOB69312.1"/>
    </source>
</evidence>